<dbReference type="AlphaFoldDB" id="A0A4S8M098"/>
<accession>A0A4S8M098</accession>
<dbReference type="OrthoDB" id="2727312at2759"/>
<evidence type="ECO:0000313" key="3">
    <source>
        <dbReference type="Proteomes" id="UP000297245"/>
    </source>
</evidence>
<dbReference type="Proteomes" id="UP000297245">
    <property type="component" value="Unassembled WGS sequence"/>
</dbReference>
<dbReference type="PANTHER" id="PTHR10622:SF10">
    <property type="entry name" value="HET DOMAIN-CONTAINING PROTEIN"/>
    <property type="match status" value="1"/>
</dbReference>
<dbReference type="Pfam" id="PF06985">
    <property type="entry name" value="HET"/>
    <property type="match status" value="1"/>
</dbReference>
<name>A0A4S8M098_DENBC</name>
<feature type="non-terminal residue" evidence="2">
    <location>
        <position position="418"/>
    </location>
</feature>
<organism evidence="2 3">
    <name type="scientific">Dendrothele bispora (strain CBS 962.96)</name>
    <dbReference type="NCBI Taxonomy" id="1314807"/>
    <lineage>
        <taxon>Eukaryota</taxon>
        <taxon>Fungi</taxon>
        <taxon>Dikarya</taxon>
        <taxon>Basidiomycota</taxon>
        <taxon>Agaricomycotina</taxon>
        <taxon>Agaricomycetes</taxon>
        <taxon>Agaricomycetidae</taxon>
        <taxon>Agaricales</taxon>
        <taxon>Agaricales incertae sedis</taxon>
        <taxon>Dendrothele</taxon>
    </lineage>
</organism>
<sequence length="418" mass="47773">MRLLNTNTFRVRKFCFCIPRYAIISHTWDAEELTFQKIRNLETAKLHAGWKKVEGACTLARGFGFNWIWIDTCCINKEYGSELSEALNSMYMWYSNSDVCYAYLSDASNMEDPCDPKSRFRRSRWFQRGWTLQELLTPPKFIFMDKDWNKIGTRCCLRNIISVITAIPVEVFEGRKIETFSVAQRMSWAAFRETSKPEDQAYSLMGIFGVHMTPIYGEGGIKAFIRLQQEIIKVSDDRSIFAWVAHPPCNEPRGLLAKSPDEFRFSGDIGISKSIKGSHSFTNNGLQIKLPMMRHIPSACSNSPNIQFIALLLSVGARDQGHICLYLSPLETGGHFVRCRPSEMPRLSRSLDQLQLCEVFVEEPNQQRRELISSKSDRIEYQIGINLSLSARILFILDHAITGKGADFDKTRGVVTIS</sequence>
<dbReference type="InterPro" id="IPR010730">
    <property type="entry name" value="HET"/>
</dbReference>
<evidence type="ECO:0000313" key="2">
    <source>
        <dbReference type="EMBL" id="THU95442.1"/>
    </source>
</evidence>
<reference evidence="2 3" key="1">
    <citation type="journal article" date="2019" name="Nat. Ecol. Evol.">
        <title>Megaphylogeny resolves global patterns of mushroom evolution.</title>
        <authorList>
            <person name="Varga T."/>
            <person name="Krizsan K."/>
            <person name="Foldi C."/>
            <person name="Dima B."/>
            <person name="Sanchez-Garcia M."/>
            <person name="Sanchez-Ramirez S."/>
            <person name="Szollosi G.J."/>
            <person name="Szarkandi J.G."/>
            <person name="Papp V."/>
            <person name="Albert L."/>
            <person name="Andreopoulos W."/>
            <person name="Angelini C."/>
            <person name="Antonin V."/>
            <person name="Barry K.W."/>
            <person name="Bougher N.L."/>
            <person name="Buchanan P."/>
            <person name="Buyck B."/>
            <person name="Bense V."/>
            <person name="Catcheside P."/>
            <person name="Chovatia M."/>
            <person name="Cooper J."/>
            <person name="Damon W."/>
            <person name="Desjardin D."/>
            <person name="Finy P."/>
            <person name="Geml J."/>
            <person name="Haridas S."/>
            <person name="Hughes K."/>
            <person name="Justo A."/>
            <person name="Karasinski D."/>
            <person name="Kautmanova I."/>
            <person name="Kiss B."/>
            <person name="Kocsube S."/>
            <person name="Kotiranta H."/>
            <person name="LaButti K.M."/>
            <person name="Lechner B.E."/>
            <person name="Liimatainen K."/>
            <person name="Lipzen A."/>
            <person name="Lukacs Z."/>
            <person name="Mihaltcheva S."/>
            <person name="Morgado L.N."/>
            <person name="Niskanen T."/>
            <person name="Noordeloos M.E."/>
            <person name="Ohm R.A."/>
            <person name="Ortiz-Santana B."/>
            <person name="Ovrebo C."/>
            <person name="Racz N."/>
            <person name="Riley R."/>
            <person name="Savchenko A."/>
            <person name="Shiryaev A."/>
            <person name="Soop K."/>
            <person name="Spirin V."/>
            <person name="Szebenyi C."/>
            <person name="Tomsovsky M."/>
            <person name="Tulloss R.E."/>
            <person name="Uehling J."/>
            <person name="Grigoriev I.V."/>
            <person name="Vagvolgyi C."/>
            <person name="Papp T."/>
            <person name="Martin F.M."/>
            <person name="Miettinen O."/>
            <person name="Hibbett D.S."/>
            <person name="Nagy L.G."/>
        </authorList>
    </citation>
    <scope>NUCLEOTIDE SEQUENCE [LARGE SCALE GENOMIC DNA]</scope>
    <source>
        <strain evidence="2 3">CBS 962.96</strain>
    </source>
</reference>
<dbReference type="PANTHER" id="PTHR10622">
    <property type="entry name" value="HET DOMAIN-CONTAINING PROTEIN"/>
    <property type="match status" value="1"/>
</dbReference>
<dbReference type="EMBL" id="ML179199">
    <property type="protein sequence ID" value="THU95442.1"/>
    <property type="molecule type" value="Genomic_DNA"/>
</dbReference>
<keyword evidence="3" id="KW-1185">Reference proteome</keyword>
<proteinExistence type="predicted"/>
<gene>
    <name evidence="2" type="ORF">K435DRAFT_723651</name>
</gene>
<evidence type="ECO:0000259" key="1">
    <source>
        <dbReference type="Pfam" id="PF06985"/>
    </source>
</evidence>
<feature type="domain" description="Heterokaryon incompatibility" evidence="1">
    <location>
        <begin position="21"/>
        <end position="110"/>
    </location>
</feature>
<protein>
    <submittedName>
        <fullName evidence="2">HET-domain-containing protein</fullName>
    </submittedName>
</protein>